<keyword evidence="4" id="KW-1185">Reference proteome</keyword>
<feature type="domain" description="BEACH" evidence="2">
    <location>
        <begin position="4090"/>
        <end position="4388"/>
    </location>
</feature>
<dbReference type="EMBL" id="JAFHLR010000033">
    <property type="protein sequence ID" value="KAG5469209.1"/>
    <property type="molecule type" value="Genomic_DNA"/>
</dbReference>
<feature type="compositionally biased region" description="Gly residues" evidence="1">
    <location>
        <begin position="4956"/>
        <end position="4969"/>
    </location>
</feature>
<name>A0A836GBS6_9TRYP</name>
<evidence type="ECO:0000313" key="3">
    <source>
        <dbReference type="EMBL" id="KAG5469209.1"/>
    </source>
</evidence>
<accession>A0A836GBS6</accession>
<dbReference type="GeneID" id="92358568"/>
<feature type="region of interest" description="Disordered" evidence="1">
    <location>
        <begin position="2899"/>
        <end position="2918"/>
    </location>
</feature>
<dbReference type="SMART" id="SM01026">
    <property type="entry name" value="Beach"/>
    <property type="match status" value="1"/>
</dbReference>
<feature type="region of interest" description="Disordered" evidence="1">
    <location>
        <begin position="750"/>
        <end position="779"/>
    </location>
</feature>
<reference evidence="4" key="1">
    <citation type="journal article" date="2021" name="Microbiol. Resour. Announc.">
        <title>LGAAP: Leishmaniinae Genome Assembly and Annotation Pipeline.</title>
        <authorList>
            <person name="Almutairi H."/>
            <person name="Urbaniak M.D."/>
            <person name="Bates M.D."/>
            <person name="Jariyapan N."/>
            <person name="Kwakye-Nuako G."/>
            <person name="Thomaz-Soccol V."/>
            <person name="Al-Salem W.S."/>
            <person name="Dillon R.J."/>
            <person name="Bates P.A."/>
            <person name="Gatherer D."/>
        </authorList>
    </citation>
    <scope>NUCLEOTIDE SEQUENCE [LARGE SCALE GENOMIC DNA]</scope>
</reference>
<dbReference type="InterPro" id="IPR050865">
    <property type="entry name" value="BEACH_Domain"/>
</dbReference>
<feature type="region of interest" description="Disordered" evidence="1">
    <location>
        <begin position="2802"/>
        <end position="2827"/>
    </location>
</feature>
<dbReference type="InterPro" id="IPR036372">
    <property type="entry name" value="BEACH_dom_sf"/>
</dbReference>
<feature type="compositionally biased region" description="Low complexity" evidence="1">
    <location>
        <begin position="4411"/>
        <end position="4426"/>
    </location>
</feature>
<dbReference type="PANTHER" id="PTHR13743:SF112">
    <property type="entry name" value="BEACH DOMAIN-CONTAINING PROTEIN"/>
    <property type="match status" value="1"/>
</dbReference>
<protein>
    <recommendedName>
        <fullName evidence="2">BEACH domain-containing protein</fullName>
    </recommendedName>
</protein>
<dbReference type="CDD" id="cd06071">
    <property type="entry name" value="Beach"/>
    <property type="match status" value="1"/>
</dbReference>
<feature type="region of interest" description="Disordered" evidence="1">
    <location>
        <begin position="2594"/>
        <end position="2615"/>
    </location>
</feature>
<evidence type="ECO:0000259" key="2">
    <source>
        <dbReference type="PROSITE" id="PS50197"/>
    </source>
</evidence>
<dbReference type="InterPro" id="IPR000409">
    <property type="entry name" value="BEACH_dom"/>
</dbReference>
<dbReference type="Pfam" id="PF02138">
    <property type="entry name" value="Beach"/>
    <property type="match status" value="1"/>
</dbReference>
<feature type="compositionally biased region" description="Low complexity" evidence="1">
    <location>
        <begin position="754"/>
        <end position="764"/>
    </location>
</feature>
<organism evidence="3 4">
    <name type="scientific">Leishmania orientalis</name>
    <dbReference type="NCBI Taxonomy" id="2249476"/>
    <lineage>
        <taxon>Eukaryota</taxon>
        <taxon>Discoba</taxon>
        <taxon>Euglenozoa</taxon>
        <taxon>Kinetoplastea</taxon>
        <taxon>Metakinetoplastina</taxon>
        <taxon>Trypanosomatida</taxon>
        <taxon>Trypanosomatidae</taxon>
        <taxon>Leishmaniinae</taxon>
        <taxon>Leishmania</taxon>
    </lineage>
</organism>
<feature type="compositionally biased region" description="Low complexity" evidence="1">
    <location>
        <begin position="2802"/>
        <end position="2813"/>
    </location>
</feature>
<dbReference type="Proteomes" id="UP000674143">
    <property type="component" value="Unassembled WGS sequence"/>
</dbReference>
<evidence type="ECO:0000256" key="1">
    <source>
        <dbReference type="SAM" id="MobiDB-lite"/>
    </source>
</evidence>
<dbReference type="PROSITE" id="PS50197">
    <property type="entry name" value="BEACH"/>
    <property type="match status" value="1"/>
</dbReference>
<gene>
    <name evidence="3" type="ORF">LSCM4_02607</name>
</gene>
<dbReference type="KEGG" id="loi:92358568"/>
<feature type="region of interest" description="Disordered" evidence="1">
    <location>
        <begin position="27"/>
        <end position="47"/>
    </location>
</feature>
<reference evidence="4" key="2">
    <citation type="journal article" date="2021" name="Sci. Data">
        <title>Chromosome-scale genome sequencing, assembly and annotation of six genomes from subfamily Leishmaniinae.</title>
        <authorList>
            <person name="Almutairi H."/>
            <person name="Urbaniak M.D."/>
            <person name="Bates M.D."/>
            <person name="Jariyapan N."/>
            <person name="Kwakye-Nuako G."/>
            <person name="Thomaz Soccol V."/>
            <person name="Al-Salem W.S."/>
            <person name="Dillon R.J."/>
            <person name="Bates P.A."/>
            <person name="Gatherer D."/>
        </authorList>
    </citation>
    <scope>NUCLEOTIDE SEQUENCE [LARGE SCALE GENOMIC DNA]</scope>
</reference>
<feature type="compositionally biased region" description="Polar residues" evidence="1">
    <location>
        <begin position="4840"/>
        <end position="4865"/>
    </location>
</feature>
<feature type="region of interest" description="Disordered" evidence="1">
    <location>
        <begin position="3090"/>
        <end position="3109"/>
    </location>
</feature>
<sequence length="4977" mass="532697">MPSLSERDLGRVEKLLNIIRSLLEHGKAHRHHERSATTMAPTSRASDLATTVTSPVVHPERQDQQVAACASTSMSERRLWTELAFLISRVVAVQKLSLISYVTNDPGVMVTELARMLLTFLQGSCGAVAGGGKEVRLRHVALLAQDRLLFLLRIFCSLKSCTVMLSETSGRDNANAAWEVFNAICVHVISGQHLSWMSQIYVWFCDEAARRARSEDAMPSAYVYATHDALCCILGCCGDHEECAKAFLYAEPVACVTYMFYGLKLRISAGDPLRPYEDEYPIMGSGKGTVDDAAAQEIGAIIPDSDGSSSGTPLKAATSDAMRAGPIPQRPLGASCLKTRHFNTLIASSTQQQQQTPKESTCASANSATVASLVRSNSSYPTGSSTGTSWAFNQPDLSRSQLKTLLLGGRENAFDLLLFVALDIVIEVMRSTRDYGHWMVLSTVGNLLLLSKKRIEVGDATAALASGSMPASASAVSQPLSQVVAMYENIMVLFQFLVSLMEGIGVEKSARSLFGSPFSASGSLSFIGMETGAKKGDESGMAPRPASSSPSGGLSPPAPFRAESSSNTGTCEINQLLAATTLDNSSKLASVNTAHLREYLSQQVVHMVLQTDLHAVLMAVTRILECDWTLFRVLHSFCVLEAQLDEPGKPAKGRGGHSASTDLTGGHRRRAANALKVNDTTSLNRSISGGTMAYAPDNPLGSMAGAGAFEDVTGSLPKLDAASRLFFIPNFGDVRFIANDAGCNDGLDGGLGDNAGSRSTSRIGAGTGSGRGSGLGDSGTIAQLGTMSMHGSASPTPLVPDQRLLHPQQHEKKRKSGAGDGGGGESFAKSFFRSFFGNLSSGFDAVPITRSIGNMGIDGHAERDSWGGSCASNSSCSGFSEDGSIRSGASDDVVLINGVMGTLHGSGTGSLVSPRSFGASGSGCRRALKAGTLHRHKSRVKAACSAWHEVPSYTALARELVRILNLVLTDAALSVDVRLGAGLLLPSIVLRDSRVFRLYEGRFLIRNYLSLLLQELQYNIKLPEMTTRATADGEDNSHVSLGDAQGRRQSTLNSAAASVSAPPQQRQLASSVNSRAHLMQRELIAFAAKVIDTLEHSFKVLGVIPLTSDVASITELPLYFCCTKGAAPLSAALERFFTRVVALWLIGLVGAQCDEDIDRRAMEVLLHLMSRAVLRGSLPKDSSTVLMVTPSGTTTAVQSGTSIGLAVPSGAAAVMSPLLSTPMTTDTFSSTLVAETEPGLTAATAKSMLHTESQPPGSCIGLNAAEVDAETGLFRSHLTNSMLRTPELSGVKTAPDVDAGVAECSSTVEALSAVFRVLLSRMQDPLSPAALATVLSLFTSRDGNLLRLGRECVTRSLETPSVYSFYSDVILDSNAFLLTQMLSLLSAYLTSAALTPAARRTRRMWMLRFGCVDAVIRVLVRVLDSPQSTPNFMKVMPLLFQFLSAFESGDRRPPQLSSTNFIASVTERLVKLEGMEYFIIVTQAVLDASMGTHDNADGGRTNAGRPRAHSTEVQVIGSFRVALYNCAAVKPIFLELLPSLLSFAKCHNNQVFANLVEVLFRVLECTSIVRSERLADFALDHGLSQMLPYLEFPGRFIEERLPFAGTASDLHRFWQPILLRAPRRSSLRFTSHGGVQVSVGLWPNTGFSISTWFQFDRLYITIPLFEFRGVVSDGDGVAAPLRGSTMAASLIVSGGNSVQLAFNNGRRVTISEGEVLQSFGPLKWVRVCAVLHATHILDVYVSGFKVGTTAFPYFAAGAEVRVNVGFTDAVPHNAASLAAEASPLFSIGDIELWAQALSRSQIEVEFANGGDTRVAATLGGHRGAFPAKVQEEGAPQEFTLLRHMGVAGGAPVPGPLGSAPNFSVGGLGALMSLKSHSATPNDVAGLSITTTSDGSMGAGGDYKDSMWPRSSGAWAASATRMARFVPLENEDDMLQNVIACPTGISVIAKLVGRYATPPKAWVDYPLLWASRGGLGRMLDWMHLVTSSVQLESLLKLILECFHRTTLAVTLDRRTYVLFAYMLTNHVARYMTNTACDHLLELASSQISSFDVGSRVIINRLAFEHVLGDVGLYAAMRLDTALYLLQRVRHLFQSSQCRYAKHNARFVSPYRFVDRLLHSLIGAAAQTSLQLHRAVVKVAQQVVAACDMEDGLVQIFISLVALLTPEERVMSSRRNTQLRVVVPVMSSVTRDTVMPLRTANHLTRLMLSSLVECSSQSTCMSALSRTVDLQWYAVCLSHFADPVAVVYATRIFFEAAEHNPALHEEVAQHQSAVVEVLAEHAAHEDLILLLLALTMGATRHIDILSHQHSLQQQLDNLLGTFSPEPNALIAPIFVRLFVVHLDRIARLPCQRPVRAEAMLHDEQRLSYRVRRYFSLVRVCSRLMVLIMVRRHCSFLMRQELSAAGAFSVGTPNLSLDHHLRVRSSGLVSSSSQNVSFAYSSGAGVITGMATPRLTGASVASGDSHSCAPLGLSSNSPLGFDSTTGARSGEGDGMVTGVEYSVPHLQSLHGASEVARSHTSDGDGGFSDAHDLPLHPTSFDGVVSLQHTVTLPASVVSIGDDGHGCSSTGGAGEAQQWKPPVMLPDMWAKPEPSIPSTAAPHEHTVAASSSTSTARTRDARISPKIACTASATKVVSRVSLCSSQHHVHPATSGTDASGGGDRATAFVSEAASVSDGRLKESSELCARSPKYRRAFAVLRVTVLLWLSLQARRCRWVLNPRAQLYEEDFNRRLAGTLFCIRTVHHFASMSTYFYLFVNSPIQAAALSSLVSCISREGLLEQFDMWDQLIRSLVVAPARGPEVVTATDTDAAATRITASDKPQQQQEDKRVLRADTRFQESGIEALEGREWRVKGTGALPREEGDIGSLDATPYMASSSPAKATAAPPIALHSPCTNSSAYTASVGRGSAHEEEEGESTAGLPLPVLSAKAPQRLTLPRNITFRSTESSPTQLDNMTVLQSPLPSLTSRSEELEDAEVESTSLGQRLRGATEDEDASSVTSDCFDHSALLSATSTRVSPQRLRALQVPLPFPEQCAAALPQHVYTEVQDDELVYSTGAWTAGVVTAERGAIAPTTAETTARSVAANSAYATKPYASDHGHNDNGTSSMSLAEVSVSSQSNTVSSRATPSSASSMALSAAAAAKKEASAPNISFSGLPALPSTLRSHSPSEACAMGIARVTESAGEVVRRGAVSILSALIRSSLDTLPVPSWIGGPTYGSCGGLLFQLLFIVSAKAAGEDSTTTLVRYFLLCVGNAIKEQRDRDLMRVSHHEPAPPLPRVDSVRAAAPLGGLGGSLLDSAVAGGCVRSGTASPVSFAYGTSTFLEALVSTTATGAGTSANSSAGGLAPLSAPAMTYSDSAGGGYSQRSGAPPARHHVPLLQSFRAPGAGGVGHAQQHSSRSGSTPATGAYSDVFLFNVSHFTNLIVDMLAINVLELPMATHFFLTLLLLCQGWPNRYVDQLSWQVMRACIAVLNRPSTQDASVGLIESVYALSTLVLRRGWTHKGVLESFLRVLYRLFVSLPPAWMPDADARHCKRLVTLILRHVVQTYAGTKELEKALAVRTLTQRLSLYDDFVMVFSLPNEDECCATFEQYCADQFSSLDTLMSGRLKAKADLAFKASIKARGEYIKRIKAFSSQYTQAMEVPECYRRAALRVAYTSRFSSFVATTPRVDSSQLHWLLSATCVLRESHTTSRTPPWRMTVGDRGAVVGVRTQQMKLRDGVEGVIYHFMDPQMNYGELKGVRWEEGSASQMSIAGSKTSYTTAPGAHDQSSGCGASVTDVATDMAESLMNASSASAQTKTIDKVAASAPTVTEEKPPKNDLVRATQCEELALHIAVLVPPFSTRCCPHIGDGAFPTALKDLPVALTPSAITLLRYLVAPHETVRFLSNGFRINGIHATPCLILLTNVTLKVIGFSRLTETGDIILCENAADNDDGHSRGAASVSKIRIDQDSPVGHHVDAISFSEGHKGPVIKSARKNPFSMASMTRQLHRLFHDNPIKSRQQQDGTRVAQAMRQATSSNYQSIYWTYLVSSIRAVRSLHYMHLDTAVQVQLYYDNGPMLSVVDAKQSMNPSARKKLIKVLKDVVGTQQCTFIDESQRAASMRTHLVRWATGSLSNYEYLRFLNEVAGRTNRDLNQYPVFPWVLADYTSTTLDLESASTFRDFAYPMGAQTETRRAAVARLFENTREARDMDTGKSYPFHHGTHYSTSGGVLYFLLRAQPFTTYARIFQGGDFDLAMRLFDSVAATFASCVTGPADCKELVPEFYVNGGFLANADHLNLGSKSDGEAVDDVRLPPWARNSRQVFTAVMRYALECPYVVEHLHQWIDLVFGVRRRGPLALERYNMFQRMTYGEEVVQALKSAETPHDCDVIIAEVDNFGQTPPQLFQERHPSHRELAPVVKASPPDGGAMGGGGMAWSNSRGNGAGGPAAPSPAVNAVTLGSLHTSSTATASSAETGSQFGASFSSSVSSSAFASGQTYTQAFRREAPKVMRMLIHAMDEAQTWFVLRDPPSSTLQHPPPSALTDAFCFNSHAILHFSMLRAPKKLACVYAQLVPVADTNYYLCWHEREAQIMRYTIGQAAFHSVIAFNPRDESGALISAVAVGPRESVLLVATSSGTVSCLFPDDTGDGALHVCATLCYHRSPVTKIALESTRHRAVTITRSAGEDDPILWRVQRSGCCFLRRLRVEQLLLTPAHASISPPSETAAEARSVVDVAIDPVSGNVALVTARSLVIFDNNGEPFGAGTLPSPTSLLPAGTATLKDDNGDVGVVVSRPVLCVADITAVTFYQTSEWASGTGVLFTGHSDGSLSAWRTTRLPPHTVAPGKIAMVEFHSRLLSGAMVPTGSPTTSSVAGQQDAASMPTNTGGVSGNGSPFTVNAGSFGTRGASGGVSSAAAGAAGTAAVIGTGTGATNCPVTALHQENPDVPTFFVGYANGTVRQLVFEDPALSLIGGSGGGGAGGGCGVKDNSGGGNAGDDPNRRR</sequence>
<dbReference type="Gene3D" id="1.10.1540.10">
    <property type="entry name" value="BEACH domain"/>
    <property type="match status" value="1"/>
</dbReference>
<feature type="compositionally biased region" description="Gly residues" evidence="1">
    <location>
        <begin position="765"/>
        <end position="777"/>
    </location>
</feature>
<feature type="region of interest" description="Disordered" evidence="1">
    <location>
        <begin position="2961"/>
        <end position="2995"/>
    </location>
</feature>
<comment type="caution">
    <text evidence="3">The sequence shown here is derived from an EMBL/GenBank/DDBJ whole genome shotgun (WGS) entry which is preliminary data.</text>
</comment>
<dbReference type="SUPFAM" id="SSF81837">
    <property type="entry name" value="BEACH domain"/>
    <property type="match status" value="1"/>
</dbReference>
<proteinExistence type="predicted"/>
<feature type="compositionally biased region" description="Low complexity" evidence="1">
    <location>
        <begin position="539"/>
        <end position="555"/>
    </location>
</feature>
<feature type="compositionally biased region" description="Polar residues" evidence="1">
    <location>
        <begin position="36"/>
        <end position="47"/>
    </location>
</feature>
<dbReference type="SUPFAM" id="SSF49899">
    <property type="entry name" value="Concanavalin A-like lectins/glucanases"/>
    <property type="match status" value="1"/>
</dbReference>
<dbReference type="RefSeq" id="XP_067060186.1">
    <property type="nucleotide sequence ID" value="XM_067204634.1"/>
</dbReference>
<feature type="compositionally biased region" description="Low complexity" evidence="1">
    <location>
        <begin position="2603"/>
        <end position="2612"/>
    </location>
</feature>
<dbReference type="InterPro" id="IPR013320">
    <property type="entry name" value="ConA-like_dom_sf"/>
</dbReference>
<dbReference type="SUPFAM" id="SSF50978">
    <property type="entry name" value="WD40 repeat-like"/>
    <property type="match status" value="1"/>
</dbReference>
<feature type="region of interest" description="Disordered" evidence="1">
    <location>
        <begin position="4839"/>
        <end position="4865"/>
    </location>
</feature>
<feature type="region of interest" description="Disordered" evidence="1">
    <location>
        <begin position="4956"/>
        <end position="4977"/>
    </location>
</feature>
<dbReference type="PANTHER" id="PTHR13743">
    <property type="entry name" value="BEIGE/BEACH-RELATED"/>
    <property type="match status" value="1"/>
</dbReference>
<feature type="region of interest" description="Disordered" evidence="1">
    <location>
        <begin position="534"/>
        <end position="566"/>
    </location>
</feature>
<dbReference type="InterPro" id="IPR036322">
    <property type="entry name" value="WD40_repeat_dom_sf"/>
</dbReference>
<feature type="region of interest" description="Disordered" evidence="1">
    <location>
        <begin position="4399"/>
        <end position="4426"/>
    </location>
</feature>
<evidence type="ECO:0000313" key="4">
    <source>
        <dbReference type="Proteomes" id="UP000674143"/>
    </source>
</evidence>